<protein>
    <submittedName>
        <fullName evidence="3">N-acetyltransferase</fullName>
    </submittedName>
</protein>
<dbReference type="PANTHER" id="PTHR31435">
    <property type="entry name" value="PROTEIN NATD1"/>
    <property type="match status" value="1"/>
</dbReference>
<dbReference type="Pfam" id="PF14542">
    <property type="entry name" value="Acetyltransf_CG"/>
    <property type="match status" value="1"/>
</dbReference>
<evidence type="ECO:0000313" key="4">
    <source>
        <dbReference type="Proteomes" id="UP000571857"/>
    </source>
</evidence>
<dbReference type="Gene3D" id="3.40.630.30">
    <property type="match status" value="1"/>
</dbReference>
<evidence type="ECO:0000259" key="1">
    <source>
        <dbReference type="PROSITE" id="PS51186"/>
    </source>
</evidence>
<dbReference type="InterPro" id="IPR016181">
    <property type="entry name" value="Acyl_CoA_acyltransferase"/>
</dbReference>
<dbReference type="EMBL" id="JABXJK010000004">
    <property type="protein sequence ID" value="MBA0971133.1"/>
    <property type="molecule type" value="Genomic_DNA"/>
</dbReference>
<dbReference type="CDD" id="cd04301">
    <property type="entry name" value="NAT_SF"/>
    <property type="match status" value="1"/>
</dbReference>
<dbReference type="PROSITE" id="PS51186">
    <property type="entry name" value="GNAT"/>
    <property type="match status" value="1"/>
</dbReference>
<dbReference type="AlphaFoldDB" id="A0ABD4HI91"/>
<dbReference type="Proteomes" id="UP000571857">
    <property type="component" value="Unassembled WGS sequence"/>
</dbReference>
<reference evidence="3 4" key="1">
    <citation type="submission" date="2020-06" db="EMBL/GenBank/DDBJ databases">
        <title>Crossreactivity between MHC class I-restricted antigens from cancer cells and an enterococcal bacteriophage.</title>
        <authorList>
            <person name="Fluckiger A."/>
            <person name="Daillere R."/>
            <person name="Sassi M."/>
            <person name="Cattoir V."/>
            <person name="Kroemer G."/>
            <person name="Zitvogel L."/>
        </authorList>
    </citation>
    <scope>NUCLEOTIDE SEQUENCE [LARGE SCALE GENOMIC DNA]</scope>
    <source>
        <strain evidence="3 4">EG4</strain>
    </source>
</reference>
<dbReference type="SUPFAM" id="SSF55729">
    <property type="entry name" value="Acyl-CoA N-acyltransferases (Nat)"/>
    <property type="match status" value="1"/>
</dbReference>
<dbReference type="InterPro" id="IPR045057">
    <property type="entry name" value="Gcn5-rel_NAT"/>
</dbReference>
<accession>A0ABD4HI91</accession>
<name>A0ABD4HI91_ENTGA</name>
<organism evidence="3 4">
    <name type="scientific">Enterococcus gallinarum</name>
    <dbReference type="NCBI Taxonomy" id="1353"/>
    <lineage>
        <taxon>Bacteria</taxon>
        <taxon>Bacillati</taxon>
        <taxon>Bacillota</taxon>
        <taxon>Bacilli</taxon>
        <taxon>Lactobacillales</taxon>
        <taxon>Enterococcaceae</taxon>
        <taxon>Enterococcus</taxon>
    </lineage>
</organism>
<gene>
    <name evidence="3" type="ORF">HWH42_00755</name>
</gene>
<dbReference type="InterPro" id="IPR031165">
    <property type="entry name" value="GNAT_YJDJ"/>
</dbReference>
<evidence type="ECO:0000259" key="2">
    <source>
        <dbReference type="PROSITE" id="PS51729"/>
    </source>
</evidence>
<sequence>MGRLFYNLSRQQSNSAFEFFLTRKECEKMEIKEENKRFALYDDGKEIGEITWQEAPDDVLVVDHTFVDSAYRGQKLAQKLLNAVVEKARREDRKIMPVCSFAVKEFKEKSEYDDVLAR</sequence>
<proteinExistence type="predicted"/>
<dbReference type="InterPro" id="IPR000182">
    <property type="entry name" value="GNAT_dom"/>
</dbReference>
<evidence type="ECO:0000313" key="3">
    <source>
        <dbReference type="EMBL" id="MBA0971133.1"/>
    </source>
</evidence>
<feature type="domain" description="N-acetyltransferase" evidence="1">
    <location>
        <begin position="1"/>
        <end position="118"/>
    </location>
</feature>
<dbReference type="PROSITE" id="PS51729">
    <property type="entry name" value="GNAT_YJDJ"/>
    <property type="match status" value="1"/>
</dbReference>
<feature type="domain" description="N-acetyltransferase" evidence="2">
    <location>
        <begin position="30"/>
        <end position="117"/>
    </location>
</feature>
<comment type="caution">
    <text evidence="3">The sequence shown here is derived from an EMBL/GenBank/DDBJ whole genome shotgun (WGS) entry which is preliminary data.</text>
</comment>
<dbReference type="PANTHER" id="PTHR31435:SF10">
    <property type="entry name" value="BSR4717 PROTEIN"/>
    <property type="match status" value="1"/>
</dbReference>